<dbReference type="KEGG" id="dpx:DAPPUDRAFT_106006"/>
<reference evidence="6 7" key="1">
    <citation type="journal article" date="2011" name="Science">
        <title>The ecoresponsive genome of Daphnia pulex.</title>
        <authorList>
            <person name="Colbourne J.K."/>
            <person name="Pfrender M.E."/>
            <person name="Gilbert D."/>
            <person name="Thomas W.K."/>
            <person name="Tucker A."/>
            <person name="Oakley T.H."/>
            <person name="Tokishita S."/>
            <person name="Aerts A."/>
            <person name="Arnold G.J."/>
            <person name="Basu M.K."/>
            <person name="Bauer D.J."/>
            <person name="Caceres C.E."/>
            <person name="Carmel L."/>
            <person name="Casola C."/>
            <person name="Choi J.H."/>
            <person name="Detter J.C."/>
            <person name="Dong Q."/>
            <person name="Dusheyko S."/>
            <person name="Eads B.D."/>
            <person name="Frohlich T."/>
            <person name="Geiler-Samerotte K.A."/>
            <person name="Gerlach D."/>
            <person name="Hatcher P."/>
            <person name="Jogdeo S."/>
            <person name="Krijgsveld J."/>
            <person name="Kriventseva E.V."/>
            <person name="Kultz D."/>
            <person name="Laforsch C."/>
            <person name="Lindquist E."/>
            <person name="Lopez J."/>
            <person name="Manak J.R."/>
            <person name="Muller J."/>
            <person name="Pangilinan J."/>
            <person name="Patwardhan R.P."/>
            <person name="Pitluck S."/>
            <person name="Pritham E.J."/>
            <person name="Rechtsteiner A."/>
            <person name="Rho M."/>
            <person name="Rogozin I.B."/>
            <person name="Sakarya O."/>
            <person name="Salamov A."/>
            <person name="Schaack S."/>
            <person name="Shapiro H."/>
            <person name="Shiga Y."/>
            <person name="Skalitzky C."/>
            <person name="Smith Z."/>
            <person name="Souvorov A."/>
            <person name="Sung W."/>
            <person name="Tang Z."/>
            <person name="Tsuchiya D."/>
            <person name="Tu H."/>
            <person name="Vos H."/>
            <person name="Wang M."/>
            <person name="Wolf Y.I."/>
            <person name="Yamagata H."/>
            <person name="Yamada T."/>
            <person name="Ye Y."/>
            <person name="Shaw J.R."/>
            <person name="Andrews J."/>
            <person name="Crease T.J."/>
            <person name="Tang H."/>
            <person name="Lucas S.M."/>
            <person name="Robertson H.M."/>
            <person name="Bork P."/>
            <person name="Koonin E.V."/>
            <person name="Zdobnov E.M."/>
            <person name="Grigoriev I.V."/>
            <person name="Lynch M."/>
            <person name="Boore J.L."/>
        </authorList>
    </citation>
    <scope>NUCLEOTIDE SEQUENCE [LARGE SCALE GENOMIC DNA]</scope>
</reference>
<dbReference type="OrthoDB" id="417208at2759"/>
<evidence type="ECO:0000256" key="3">
    <source>
        <dbReference type="ARBA" id="ARBA00023212"/>
    </source>
</evidence>
<accession>E9GSH0</accession>
<dbReference type="EMBL" id="GL732562">
    <property type="protein sequence ID" value="EFX77578.1"/>
    <property type="molecule type" value="Genomic_DNA"/>
</dbReference>
<dbReference type="SUPFAM" id="SSF51161">
    <property type="entry name" value="Trimeric LpxA-like enzymes"/>
    <property type="match status" value="1"/>
</dbReference>
<dbReference type="InParanoid" id="E9GSH0"/>
<dbReference type="CDD" id="cd03359">
    <property type="entry name" value="LbH_Dynactin_5"/>
    <property type="match status" value="1"/>
</dbReference>
<sequence>MELEDIFFFYDRQSTLCGSQNIILNGKNIIMGESMIRGDLANVRMGQYCILSKQSVIRPPFKKFAKGVAFFPLHVGDHVFIGENSVVNAAVVGSYVYIGKNCVIVNCCMIADDTVLPPETVVSPFTVYSGSPGHCIEELPEAMQDLMIDYTNYTSFYQHYIPDKDASGVNPLSIASRK</sequence>
<dbReference type="eggNOG" id="KOG3121">
    <property type="taxonomic scope" value="Eukaryota"/>
</dbReference>
<comment type="subcellular location">
    <subcellularLocation>
        <location evidence="1">Cytoplasm</location>
        <location evidence="1">Cytoskeleton</location>
    </subcellularLocation>
</comment>
<dbReference type="HOGENOM" id="CLU_088622_0_0_1"/>
<dbReference type="InterPro" id="IPR011004">
    <property type="entry name" value="Trimer_LpxA-like_sf"/>
</dbReference>
<dbReference type="AlphaFoldDB" id="E9GSH0"/>
<dbReference type="Proteomes" id="UP000000305">
    <property type="component" value="Unassembled WGS sequence"/>
</dbReference>
<evidence type="ECO:0000256" key="1">
    <source>
        <dbReference type="ARBA" id="ARBA00004245"/>
    </source>
</evidence>
<evidence type="ECO:0000256" key="4">
    <source>
        <dbReference type="ARBA" id="ARBA00034706"/>
    </source>
</evidence>
<keyword evidence="2" id="KW-0963">Cytoplasm</keyword>
<evidence type="ECO:0000313" key="6">
    <source>
        <dbReference type="EMBL" id="EFX77578.1"/>
    </source>
</evidence>
<evidence type="ECO:0000256" key="2">
    <source>
        <dbReference type="ARBA" id="ARBA00022490"/>
    </source>
</evidence>
<keyword evidence="7" id="KW-1185">Reference proteome</keyword>
<dbReference type="GO" id="GO:0005869">
    <property type="term" value="C:dynactin complex"/>
    <property type="evidence" value="ECO:0000318"/>
    <property type="project" value="GO_Central"/>
</dbReference>
<dbReference type="Gene3D" id="2.160.10.10">
    <property type="entry name" value="Hexapeptide repeat proteins"/>
    <property type="match status" value="1"/>
</dbReference>
<dbReference type="PANTHER" id="PTHR46126">
    <property type="entry name" value="DYNACTIN SUBUNIT 5"/>
    <property type="match status" value="1"/>
</dbReference>
<protein>
    <recommendedName>
        <fullName evidence="5">Dynactin subunit 5</fullName>
    </recommendedName>
</protein>
<name>E9GSH0_DAPPU</name>
<gene>
    <name evidence="6" type="ORF">DAPPUDRAFT_106006</name>
</gene>
<dbReference type="OMA" id="GCFSGEL"/>
<dbReference type="FunCoup" id="E9GSH0">
    <property type="interactions" value="10"/>
</dbReference>
<dbReference type="PANTHER" id="PTHR46126:SF1">
    <property type="entry name" value="DYNACTIN SUBUNIT 5"/>
    <property type="match status" value="1"/>
</dbReference>
<evidence type="ECO:0000256" key="5">
    <source>
        <dbReference type="ARBA" id="ARBA00034865"/>
    </source>
</evidence>
<comment type="similarity">
    <text evidence="4">Belongs to the dynactin subunits 5/6 family. Dynactin subunit 5 subfamily.</text>
</comment>
<dbReference type="InterPro" id="IPR047125">
    <property type="entry name" value="DCTN5"/>
</dbReference>
<keyword evidence="3" id="KW-0206">Cytoskeleton</keyword>
<organism evidence="6 7">
    <name type="scientific">Daphnia pulex</name>
    <name type="common">Water flea</name>
    <dbReference type="NCBI Taxonomy" id="6669"/>
    <lineage>
        <taxon>Eukaryota</taxon>
        <taxon>Metazoa</taxon>
        <taxon>Ecdysozoa</taxon>
        <taxon>Arthropoda</taxon>
        <taxon>Crustacea</taxon>
        <taxon>Branchiopoda</taxon>
        <taxon>Diplostraca</taxon>
        <taxon>Cladocera</taxon>
        <taxon>Anomopoda</taxon>
        <taxon>Daphniidae</taxon>
        <taxon>Daphnia</taxon>
    </lineage>
</organism>
<proteinExistence type="inferred from homology"/>
<evidence type="ECO:0000313" key="7">
    <source>
        <dbReference type="Proteomes" id="UP000000305"/>
    </source>
</evidence>
<dbReference type="Pfam" id="PF21711">
    <property type="entry name" value="DCTN5"/>
    <property type="match status" value="1"/>
</dbReference>
<dbReference type="STRING" id="6669.E9GSH0"/>